<evidence type="ECO:0000256" key="1">
    <source>
        <dbReference type="ARBA" id="ARBA00004613"/>
    </source>
</evidence>
<comment type="caution">
    <text evidence="6">The sequence shown here is derived from an EMBL/GenBank/DDBJ whole genome shotgun (WGS) entry which is preliminary data.</text>
</comment>
<feature type="signal peptide" evidence="5">
    <location>
        <begin position="1"/>
        <end position="23"/>
    </location>
</feature>
<gene>
    <name evidence="6" type="ORF">PHMEG_0009219</name>
</gene>
<dbReference type="Proteomes" id="UP000198211">
    <property type="component" value="Unassembled WGS sequence"/>
</dbReference>
<comment type="subcellular location">
    <subcellularLocation>
        <location evidence="1 5">Secreted</location>
    </subcellularLocation>
</comment>
<comment type="function">
    <text evidence="5">Effector that suppresses plant defense responses during pathogen infection.</text>
</comment>
<dbReference type="OrthoDB" id="146429at2759"/>
<keyword evidence="4 5" id="KW-0732">Signal</keyword>
<keyword evidence="3 5" id="KW-0964">Secreted</keyword>
<dbReference type="AlphaFoldDB" id="A0A225WIT0"/>
<name>A0A225WIT0_9STRA</name>
<comment type="domain">
    <text evidence="5">The RxLR-dEER motif acts to carry the protein into the host cell cytoplasm through binding to cell surface phosphatidylinositol-3-phosphate.</text>
</comment>
<proteinExistence type="inferred from homology"/>
<dbReference type="EMBL" id="NBNE01000846">
    <property type="protein sequence ID" value="OWZ16917.1"/>
    <property type="molecule type" value="Genomic_DNA"/>
</dbReference>
<evidence type="ECO:0000256" key="2">
    <source>
        <dbReference type="ARBA" id="ARBA00010400"/>
    </source>
</evidence>
<sequence length="161" mass="18085">MHISCYLSAVVAIVFVSFDAVTAANGADQENLVSEKSTIPGNGGVKRLLRTSKTVEEDKKNGVKDEVEDEERMQFTLSKFKNISPESIKVVAADVSKVRGGYKHIKSENEQLLKLVAAHRWTPDDIEMKLSTFSSQFDLTPEEAQIFAKVYRKFWDARKAE</sequence>
<dbReference type="InterPro" id="IPR031825">
    <property type="entry name" value="RXLR"/>
</dbReference>
<reference evidence="7" key="1">
    <citation type="submission" date="2017-03" db="EMBL/GenBank/DDBJ databases">
        <title>Phytopthora megakarya and P. palmivora, two closely related causual agents of cacao black pod achieved similar genome size and gene model numbers by different mechanisms.</title>
        <authorList>
            <person name="Ali S."/>
            <person name="Shao J."/>
            <person name="Larry D.J."/>
            <person name="Kronmiller B."/>
            <person name="Shen D."/>
            <person name="Strem M.D."/>
            <person name="Melnick R.L."/>
            <person name="Guiltinan M.J."/>
            <person name="Tyler B.M."/>
            <person name="Meinhardt L.W."/>
            <person name="Bailey B.A."/>
        </authorList>
    </citation>
    <scope>NUCLEOTIDE SEQUENCE [LARGE SCALE GENOMIC DNA]</scope>
    <source>
        <strain evidence="7">zdho120</strain>
    </source>
</reference>
<protein>
    <recommendedName>
        <fullName evidence="5">RxLR effector protein</fullName>
    </recommendedName>
</protein>
<evidence type="ECO:0000256" key="5">
    <source>
        <dbReference type="RuleBase" id="RU367124"/>
    </source>
</evidence>
<keyword evidence="7" id="KW-1185">Reference proteome</keyword>
<evidence type="ECO:0000256" key="4">
    <source>
        <dbReference type="ARBA" id="ARBA00022729"/>
    </source>
</evidence>
<dbReference type="Pfam" id="PF16810">
    <property type="entry name" value="RXLR"/>
    <property type="match status" value="1"/>
</dbReference>
<evidence type="ECO:0000313" key="6">
    <source>
        <dbReference type="EMBL" id="OWZ16917.1"/>
    </source>
</evidence>
<evidence type="ECO:0000313" key="7">
    <source>
        <dbReference type="Proteomes" id="UP000198211"/>
    </source>
</evidence>
<organism evidence="6 7">
    <name type="scientific">Phytophthora megakarya</name>
    <dbReference type="NCBI Taxonomy" id="4795"/>
    <lineage>
        <taxon>Eukaryota</taxon>
        <taxon>Sar</taxon>
        <taxon>Stramenopiles</taxon>
        <taxon>Oomycota</taxon>
        <taxon>Peronosporomycetes</taxon>
        <taxon>Peronosporales</taxon>
        <taxon>Peronosporaceae</taxon>
        <taxon>Phytophthora</taxon>
    </lineage>
</organism>
<comment type="similarity">
    <text evidence="2 5">Belongs to the RxLR effector family.</text>
</comment>
<evidence type="ECO:0000256" key="3">
    <source>
        <dbReference type="ARBA" id="ARBA00022525"/>
    </source>
</evidence>
<feature type="chain" id="PRO_5044975890" description="RxLR effector protein" evidence="5">
    <location>
        <begin position="24"/>
        <end position="161"/>
    </location>
</feature>
<accession>A0A225WIT0</accession>